<comment type="cofactor">
    <cofactor evidence="1">
        <name>FMN</name>
        <dbReference type="ChEBI" id="CHEBI:58210"/>
    </cofactor>
</comment>
<evidence type="ECO:0000313" key="5">
    <source>
        <dbReference type="EMBL" id="KST63150.1"/>
    </source>
</evidence>
<dbReference type="EMBL" id="LMTZ01000142">
    <property type="protein sequence ID" value="KST63150.1"/>
    <property type="molecule type" value="Genomic_DNA"/>
</dbReference>
<dbReference type="Pfam" id="PF00724">
    <property type="entry name" value="Oxidored_FMN"/>
    <property type="match status" value="1"/>
</dbReference>
<dbReference type="OrthoDB" id="9772736at2"/>
<dbReference type="Proteomes" id="UP000053372">
    <property type="component" value="Unassembled WGS sequence"/>
</dbReference>
<dbReference type="GO" id="GO:0005829">
    <property type="term" value="C:cytosol"/>
    <property type="evidence" value="ECO:0007669"/>
    <property type="project" value="UniProtKB-ARBA"/>
</dbReference>
<keyword evidence="7" id="KW-1185">Reference proteome</keyword>
<reference evidence="6 7" key="1">
    <citation type="journal article" date="2015" name="Genome Announc.">
        <title>Draft Genome of the Euendolithic (true boring) Cyanobacterium Mastigocoleus testarum strain BC008.</title>
        <authorList>
            <person name="Guida B.S."/>
            <person name="Garcia-Pichel F."/>
        </authorList>
    </citation>
    <scope>NUCLEOTIDE SEQUENCE [LARGE SCALE GENOMIC DNA]</scope>
    <source>
        <strain evidence="6 7">BC008</strain>
    </source>
</reference>
<organism evidence="6 7">
    <name type="scientific">Mastigocoleus testarum BC008</name>
    <dbReference type="NCBI Taxonomy" id="371196"/>
    <lineage>
        <taxon>Bacteria</taxon>
        <taxon>Bacillati</taxon>
        <taxon>Cyanobacteriota</taxon>
        <taxon>Cyanophyceae</taxon>
        <taxon>Nostocales</taxon>
        <taxon>Hapalosiphonaceae</taxon>
        <taxon>Mastigocoleus</taxon>
    </lineage>
</organism>
<dbReference type="RefSeq" id="WP_058184515.1">
    <property type="nucleotide sequence ID" value="NZ_LMTZ01000141.1"/>
</dbReference>
<dbReference type="Gene3D" id="3.20.20.70">
    <property type="entry name" value="Aldolase class I"/>
    <property type="match status" value="1"/>
</dbReference>
<dbReference type="FunFam" id="3.20.20.70:FF:000059">
    <property type="entry name" value="N-ethylmaleimide reductase, FMN-linked"/>
    <property type="match status" value="1"/>
</dbReference>
<protein>
    <submittedName>
        <fullName evidence="6">Alkene reductase</fullName>
    </submittedName>
</protein>
<name>A0A0V7ZG52_9CYAN</name>
<gene>
    <name evidence="5" type="ORF">BC008_12660</name>
    <name evidence="6" type="ORF">BC008_12935</name>
</gene>
<feature type="domain" description="NADH:flavin oxidoreductase/NADH oxidase N-terminal" evidence="4">
    <location>
        <begin position="14"/>
        <end position="347"/>
    </location>
</feature>
<proteinExistence type="inferred from homology"/>
<evidence type="ECO:0000256" key="2">
    <source>
        <dbReference type="ARBA" id="ARBA00005979"/>
    </source>
</evidence>
<keyword evidence="3" id="KW-0560">Oxidoreductase</keyword>
<comment type="similarity">
    <text evidence="2">Belongs to the NADH:flavin oxidoreductase/NADH oxidase family.</text>
</comment>
<evidence type="ECO:0000313" key="6">
    <source>
        <dbReference type="EMBL" id="KST63206.1"/>
    </source>
</evidence>
<evidence type="ECO:0000313" key="7">
    <source>
        <dbReference type="Proteomes" id="UP000053372"/>
    </source>
</evidence>
<accession>A0A0V7ZG52</accession>
<sequence>MSSVVPVVDNKVASLFQPWELGAIRLQNRIVMAPLTRGRTGVERVPNDLMLEYYTQRVDAGLIITEAAQISEQGIGWIDTPGIHTAEQVKGWQKITDGVHKQGGKIFLQLWHTGRASHPDFQPDGAIPVSASAVKPAGEVHVPGGKKPYVTPRPLKTEEIPSVVQQYVDATKRAQEAGFDGVEIHAANGYLIDQFLRDSTNQRTDAYGGSIENRARFMLEVTEAVVDAWSSDRVGIRLSPTNAFNDISDRDPIALFTYATEVLNQFNLAYLHVLEALPGHVLANDIGERVAPHMRRAFKGTFMINGGYDALMGAEAIDNSKTDLVAYGVPFIANPDLVERFRRSAPLNQPDPSTFYSPGTKGYTDYPVLSVVS</sequence>
<dbReference type="InterPro" id="IPR013785">
    <property type="entry name" value="Aldolase_TIM"/>
</dbReference>
<evidence type="ECO:0000256" key="1">
    <source>
        <dbReference type="ARBA" id="ARBA00001917"/>
    </source>
</evidence>
<dbReference type="GO" id="GO:0016628">
    <property type="term" value="F:oxidoreductase activity, acting on the CH-CH group of donors, NAD or NADP as acceptor"/>
    <property type="evidence" value="ECO:0007669"/>
    <property type="project" value="UniProtKB-ARBA"/>
</dbReference>
<evidence type="ECO:0000256" key="3">
    <source>
        <dbReference type="ARBA" id="ARBA00023002"/>
    </source>
</evidence>
<dbReference type="GO" id="GO:0010181">
    <property type="term" value="F:FMN binding"/>
    <property type="evidence" value="ECO:0007669"/>
    <property type="project" value="InterPro"/>
</dbReference>
<dbReference type="InterPro" id="IPR045247">
    <property type="entry name" value="Oye-like"/>
</dbReference>
<dbReference type="CDD" id="cd02933">
    <property type="entry name" value="OYE_like_FMN"/>
    <property type="match status" value="1"/>
</dbReference>
<dbReference type="PANTHER" id="PTHR22893">
    <property type="entry name" value="NADH OXIDOREDUCTASE-RELATED"/>
    <property type="match status" value="1"/>
</dbReference>
<dbReference type="SUPFAM" id="SSF51395">
    <property type="entry name" value="FMN-linked oxidoreductases"/>
    <property type="match status" value="1"/>
</dbReference>
<dbReference type="InterPro" id="IPR001155">
    <property type="entry name" value="OxRdtase_FMN_N"/>
</dbReference>
<comment type="caution">
    <text evidence="6">The sequence shown here is derived from an EMBL/GenBank/DDBJ whole genome shotgun (WGS) entry which is preliminary data.</text>
</comment>
<dbReference type="PANTHER" id="PTHR22893:SF91">
    <property type="entry name" value="NADPH DEHYDROGENASE 2-RELATED"/>
    <property type="match status" value="1"/>
</dbReference>
<dbReference type="EMBL" id="LMTZ01000141">
    <property type="protein sequence ID" value="KST63206.1"/>
    <property type="molecule type" value="Genomic_DNA"/>
</dbReference>
<evidence type="ECO:0000259" key="4">
    <source>
        <dbReference type="Pfam" id="PF00724"/>
    </source>
</evidence>
<dbReference type="AlphaFoldDB" id="A0A0V7ZG52"/>